<dbReference type="Proteomes" id="UP000232875">
    <property type="component" value="Unassembled WGS sequence"/>
</dbReference>
<evidence type="ECO:0000256" key="1">
    <source>
        <dbReference type="ARBA" id="ARBA00010545"/>
    </source>
</evidence>
<dbReference type="STRING" id="2020962.A0A2N1JGW8"/>
<evidence type="ECO:0000256" key="3">
    <source>
        <dbReference type="ARBA" id="ARBA00022729"/>
    </source>
</evidence>
<dbReference type="CDD" id="cd23996">
    <property type="entry name" value="LCL2-like"/>
    <property type="match status" value="1"/>
</dbReference>
<dbReference type="EMBL" id="KZ454987">
    <property type="protein sequence ID" value="PKI85792.1"/>
    <property type="molecule type" value="Genomic_DNA"/>
</dbReference>
<dbReference type="OrthoDB" id="2234316at2759"/>
<dbReference type="AlphaFoldDB" id="A0A2N1JGW8"/>
<dbReference type="InterPro" id="IPR034543">
    <property type="entry name" value="LCL2"/>
</dbReference>
<gene>
    <name evidence="5" type="ORF">MVES_000285</name>
</gene>
<evidence type="ECO:0000256" key="2">
    <source>
        <dbReference type="ARBA" id="ARBA00018534"/>
    </source>
</evidence>
<name>A0A2N1JGW8_9BASI</name>
<keyword evidence="3 4" id="KW-0732">Signal</keyword>
<feature type="chain" id="PRO_5014813210" description="Long chronological lifespan protein 2" evidence="4">
    <location>
        <begin position="20"/>
        <end position="110"/>
    </location>
</feature>
<organism evidence="5 6">
    <name type="scientific">Malassezia vespertilionis</name>
    <dbReference type="NCBI Taxonomy" id="2020962"/>
    <lineage>
        <taxon>Eukaryota</taxon>
        <taxon>Fungi</taxon>
        <taxon>Dikarya</taxon>
        <taxon>Basidiomycota</taxon>
        <taxon>Ustilaginomycotina</taxon>
        <taxon>Malasseziomycetes</taxon>
        <taxon>Malasseziales</taxon>
        <taxon>Malasseziaceae</taxon>
        <taxon>Malassezia</taxon>
    </lineage>
</organism>
<protein>
    <recommendedName>
        <fullName evidence="2">Long chronological lifespan protein 2</fullName>
    </recommendedName>
</protein>
<feature type="signal peptide" evidence="4">
    <location>
        <begin position="1"/>
        <end position="19"/>
    </location>
</feature>
<evidence type="ECO:0000313" key="5">
    <source>
        <dbReference type="EMBL" id="PKI85792.1"/>
    </source>
</evidence>
<reference evidence="5 6" key="1">
    <citation type="submission" date="2017-10" db="EMBL/GenBank/DDBJ databases">
        <title>A novel species of cold-tolerant Malassezia isolated from bats.</title>
        <authorList>
            <person name="Lorch J.M."/>
            <person name="Palmer J.M."/>
            <person name="Vanderwolf K.J."/>
            <person name="Schmidt K.Z."/>
            <person name="Verant M.L."/>
            <person name="Weller T.J."/>
            <person name="Blehert D.S."/>
        </authorList>
    </citation>
    <scope>NUCLEOTIDE SEQUENCE [LARGE SCALE GENOMIC DNA]</scope>
    <source>
        <strain evidence="5 6">NWHC:44797-103</strain>
    </source>
</reference>
<dbReference type="PANTHER" id="PTHR38425:SF1">
    <property type="entry name" value="LONG CHRONOLOGICAL LIFESPAN PROTEIN 2"/>
    <property type="match status" value="1"/>
</dbReference>
<accession>A0A2N1JGW8</accession>
<sequence length="110" mass="11951">MVRFGAMFGIAAMLLSVHAQMFQNMFGGNSFFHAAQQGQEAHGVGDASWFQDRVDKAQCAQHLCSDTLACVGDPSACPCPYKEQIRCSLGDAYMCIQAADCGEVERLYGM</sequence>
<dbReference type="PANTHER" id="PTHR38425">
    <property type="entry name" value="LONG CHRONOLOGICAL LIFESPAN PROTEIN 2"/>
    <property type="match status" value="1"/>
</dbReference>
<keyword evidence="6" id="KW-1185">Reference proteome</keyword>
<proteinExistence type="inferred from homology"/>
<evidence type="ECO:0000313" key="6">
    <source>
        <dbReference type="Proteomes" id="UP000232875"/>
    </source>
</evidence>
<comment type="similarity">
    <text evidence="1">Belongs to the LCL2 family.</text>
</comment>
<dbReference type="GO" id="GO:0036503">
    <property type="term" value="P:ERAD pathway"/>
    <property type="evidence" value="ECO:0007669"/>
    <property type="project" value="TreeGrafter"/>
</dbReference>
<evidence type="ECO:0000256" key="4">
    <source>
        <dbReference type="SAM" id="SignalP"/>
    </source>
</evidence>